<dbReference type="Proteomes" id="UP000314294">
    <property type="component" value="Unassembled WGS sequence"/>
</dbReference>
<evidence type="ECO:0000313" key="1">
    <source>
        <dbReference type="EMBL" id="TNN89604.1"/>
    </source>
</evidence>
<sequence length="80" mass="9029">MPMWTELCDGAWESESLSDRCSLLLLRFVPFSAKRTSLYSSAGMALLTTLADAADQNPPWSPLVFEVFCLQLLTVLFRRL</sequence>
<organism evidence="1 2">
    <name type="scientific">Liparis tanakae</name>
    <name type="common">Tanaka's snailfish</name>
    <dbReference type="NCBI Taxonomy" id="230148"/>
    <lineage>
        <taxon>Eukaryota</taxon>
        <taxon>Metazoa</taxon>
        <taxon>Chordata</taxon>
        <taxon>Craniata</taxon>
        <taxon>Vertebrata</taxon>
        <taxon>Euteleostomi</taxon>
        <taxon>Actinopterygii</taxon>
        <taxon>Neopterygii</taxon>
        <taxon>Teleostei</taxon>
        <taxon>Neoteleostei</taxon>
        <taxon>Acanthomorphata</taxon>
        <taxon>Eupercaria</taxon>
        <taxon>Perciformes</taxon>
        <taxon>Cottioidei</taxon>
        <taxon>Cottales</taxon>
        <taxon>Liparidae</taxon>
        <taxon>Liparis</taxon>
    </lineage>
</organism>
<reference evidence="1 2" key="1">
    <citation type="submission" date="2019-03" db="EMBL/GenBank/DDBJ databases">
        <title>First draft genome of Liparis tanakae, snailfish: a comprehensive survey of snailfish specific genes.</title>
        <authorList>
            <person name="Kim W."/>
            <person name="Song I."/>
            <person name="Jeong J.-H."/>
            <person name="Kim D."/>
            <person name="Kim S."/>
            <person name="Ryu S."/>
            <person name="Song J.Y."/>
            <person name="Lee S.K."/>
        </authorList>
    </citation>
    <scope>NUCLEOTIDE SEQUENCE [LARGE SCALE GENOMIC DNA]</scope>
    <source>
        <tissue evidence="1">Muscle</tissue>
    </source>
</reference>
<proteinExistence type="predicted"/>
<dbReference type="EMBL" id="SRLO01000001">
    <property type="protein sequence ID" value="TNN89604.1"/>
    <property type="molecule type" value="Genomic_DNA"/>
</dbReference>
<protein>
    <submittedName>
        <fullName evidence="1">Uncharacterized protein</fullName>
    </submittedName>
</protein>
<accession>A0A4Z2JIL8</accession>
<keyword evidence="2" id="KW-1185">Reference proteome</keyword>
<comment type="caution">
    <text evidence="1">The sequence shown here is derived from an EMBL/GenBank/DDBJ whole genome shotgun (WGS) entry which is preliminary data.</text>
</comment>
<dbReference type="AlphaFoldDB" id="A0A4Z2JIL8"/>
<name>A0A4Z2JIL8_9TELE</name>
<evidence type="ECO:0000313" key="2">
    <source>
        <dbReference type="Proteomes" id="UP000314294"/>
    </source>
</evidence>
<gene>
    <name evidence="1" type="ORF">EYF80_000207</name>
</gene>